<dbReference type="eggNOG" id="KOG0143">
    <property type="taxonomic scope" value="Eukaryota"/>
</dbReference>
<dbReference type="EMBL" id="GL377644">
    <property type="protein sequence ID" value="EFJ11820.1"/>
    <property type="molecule type" value="Genomic_DNA"/>
</dbReference>
<dbReference type="InterPro" id="IPR044861">
    <property type="entry name" value="IPNS-like_FE2OG_OXY"/>
</dbReference>
<dbReference type="Proteomes" id="UP000001514">
    <property type="component" value="Unassembled WGS sequence"/>
</dbReference>
<dbReference type="HOGENOM" id="CLU_010119_16_3_1"/>
<evidence type="ECO:0000256" key="3">
    <source>
        <dbReference type="ARBA" id="ARBA00023004"/>
    </source>
</evidence>
<dbReference type="InterPro" id="IPR050295">
    <property type="entry name" value="Plant_2OG-oxidoreductases"/>
</dbReference>
<dbReference type="GO" id="GO:0016491">
    <property type="term" value="F:oxidoreductase activity"/>
    <property type="evidence" value="ECO:0007669"/>
    <property type="project" value="UniProtKB-KW"/>
</dbReference>
<dbReference type="GO" id="GO:0046872">
    <property type="term" value="F:metal ion binding"/>
    <property type="evidence" value="ECO:0007669"/>
    <property type="project" value="UniProtKB-KW"/>
</dbReference>
<organism evidence="7">
    <name type="scientific">Selaginella moellendorffii</name>
    <name type="common">Spikemoss</name>
    <dbReference type="NCBI Taxonomy" id="88036"/>
    <lineage>
        <taxon>Eukaryota</taxon>
        <taxon>Viridiplantae</taxon>
        <taxon>Streptophyta</taxon>
        <taxon>Embryophyta</taxon>
        <taxon>Tracheophyta</taxon>
        <taxon>Lycopodiopsida</taxon>
        <taxon>Selaginellales</taxon>
        <taxon>Selaginellaceae</taxon>
        <taxon>Selaginella</taxon>
    </lineage>
</organism>
<evidence type="ECO:0000256" key="1">
    <source>
        <dbReference type="ARBA" id="ARBA00008056"/>
    </source>
</evidence>
<dbReference type="AlphaFoldDB" id="D8SV66"/>
<dbReference type="KEGG" id="smo:SELMODRAFT_446890"/>
<keyword evidence="4" id="KW-0560">Oxidoreductase</keyword>
<dbReference type="InParanoid" id="D8SV66"/>
<keyword evidence="7" id="KW-1185">Reference proteome</keyword>
<evidence type="ECO:0000256" key="4">
    <source>
        <dbReference type="RuleBase" id="RU003682"/>
    </source>
</evidence>
<comment type="similarity">
    <text evidence="1 4">Belongs to the iron/ascorbate-dependent oxidoreductase family.</text>
</comment>
<dbReference type="Gramene" id="EFJ11820">
    <property type="protein sequence ID" value="EFJ11820"/>
    <property type="gene ID" value="SELMODRAFT_446890"/>
</dbReference>
<evidence type="ECO:0000313" key="7">
    <source>
        <dbReference type="Proteomes" id="UP000001514"/>
    </source>
</evidence>
<evidence type="ECO:0000259" key="5">
    <source>
        <dbReference type="PROSITE" id="PS51471"/>
    </source>
</evidence>
<dbReference type="PANTHER" id="PTHR47991">
    <property type="entry name" value="OXOGLUTARATE/IRON-DEPENDENT DIOXYGENASE"/>
    <property type="match status" value="1"/>
</dbReference>
<evidence type="ECO:0000313" key="6">
    <source>
        <dbReference type="EMBL" id="EFJ11820.1"/>
    </source>
</evidence>
<dbReference type="InterPro" id="IPR027443">
    <property type="entry name" value="IPNS-like_sf"/>
</dbReference>
<dbReference type="Pfam" id="PF03171">
    <property type="entry name" value="2OG-FeII_Oxy"/>
    <property type="match status" value="1"/>
</dbReference>
<dbReference type="OrthoDB" id="406156at2759"/>
<dbReference type="InterPro" id="IPR005123">
    <property type="entry name" value="Oxoglu/Fe-dep_dioxygenase_dom"/>
</dbReference>
<dbReference type="InterPro" id="IPR026992">
    <property type="entry name" value="DIOX_N"/>
</dbReference>
<reference evidence="6 7" key="1">
    <citation type="journal article" date="2011" name="Science">
        <title>The Selaginella genome identifies genetic changes associated with the evolution of vascular plants.</title>
        <authorList>
            <person name="Banks J.A."/>
            <person name="Nishiyama T."/>
            <person name="Hasebe M."/>
            <person name="Bowman J.L."/>
            <person name="Gribskov M."/>
            <person name="dePamphilis C."/>
            <person name="Albert V.A."/>
            <person name="Aono N."/>
            <person name="Aoyama T."/>
            <person name="Ambrose B.A."/>
            <person name="Ashton N.W."/>
            <person name="Axtell M.J."/>
            <person name="Barker E."/>
            <person name="Barker M.S."/>
            <person name="Bennetzen J.L."/>
            <person name="Bonawitz N.D."/>
            <person name="Chapple C."/>
            <person name="Cheng C."/>
            <person name="Correa L.G."/>
            <person name="Dacre M."/>
            <person name="DeBarry J."/>
            <person name="Dreyer I."/>
            <person name="Elias M."/>
            <person name="Engstrom E.M."/>
            <person name="Estelle M."/>
            <person name="Feng L."/>
            <person name="Finet C."/>
            <person name="Floyd S.K."/>
            <person name="Frommer W.B."/>
            <person name="Fujita T."/>
            <person name="Gramzow L."/>
            <person name="Gutensohn M."/>
            <person name="Harholt J."/>
            <person name="Hattori M."/>
            <person name="Heyl A."/>
            <person name="Hirai T."/>
            <person name="Hiwatashi Y."/>
            <person name="Ishikawa M."/>
            <person name="Iwata M."/>
            <person name="Karol K.G."/>
            <person name="Koehler B."/>
            <person name="Kolukisaoglu U."/>
            <person name="Kubo M."/>
            <person name="Kurata T."/>
            <person name="Lalonde S."/>
            <person name="Li K."/>
            <person name="Li Y."/>
            <person name="Litt A."/>
            <person name="Lyons E."/>
            <person name="Manning G."/>
            <person name="Maruyama T."/>
            <person name="Michael T.P."/>
            <person name="Mikami K."/>
            <person name="Miyazaki S."/>
            <person name="Morinaga S."/>
            <person name="Murata T."/>
            <person name="Mueller-Roeber B."/>
            <person name="Nelson D.R."/>
            <person name="Obara M."/>
            <person name="Oguri Y."/>
            <person name="Olmstead R.G."/>
            <person name="Onodera N."/>
            <person name="Petersen B.L."/>
            <person name="Pils B."/>
            <person name="Prigge M."/>
            <person name="Rensing S.A."/>
            <person name="Riano-Pachon D.M."/>
            <person name="Roberts A.W."/>
            <person name="Sato Y."/>
            <person name="Scheller H.V."/>
            <person name="Schulz B."/>
            <person name="Schulz C."/>
            <person name="Shakirov E.V."/>
            <person name="Shibagaki N."/>
            <person name="Shinohara N."/>
            <person name="Shippen D.E."/>
            <person name="Soerensen I."/>
            <person name="Sotooka R."/>
            <person name="Sugimoto N."/>
            <person name="Sugita M."/>
            <person name="Sumikawa N."/>
            <person name="Tanurdzic M."/>
            <person name="Theissen G."/>
            <person name="Ulvskov P."/>
            <person name="Wakazuki S."/>
            <person name="Weng J.K."/>
            <person name="Willats W.W."/>
            <person name="Wipf D."/>
            <person name="Wolf P.G."/>
            <person name="Yang L."/>
            <person name="Zimmer A.D."/>
            <person name="Zhu Q."/>
            <person name="Mitros T."/>
            <person name="Hellsten U."/>
            <person name="Loque D."/>
            <person name="Otillar R."/>
            <person name="Salamov A."/>
            <person name="Schmutz J."/>
            <person name="Shapiro H."/>
            <person name="Lindquist E."/>
            <person name="Lucas S."/>
            <person name="Rokhsar D."/>
            <person name="Grigoriev I.V."/>
        </authorList>
    </citation>
    <scope>NUCLEOTIDE SEQUENCE [LARGE SCALE GENOMIC DNA]</scope>
</reference>
<gene>
    <name evidence="6" type="ORF">SELMODRAFT_446890</name>
</gene>
<feature type="domain" description="Fe2OG dioxygenase" evidence="5">
    <location>
        <begin position="150"/>
        <end position="255"/>
    </location>
</feature>
<keyword evidence="3 4" id="KW-0408">Iron</keyword>
<dbReference type="SUPFAM" id="SSF51197">
    <property type="entry name" value="Clavaminate synthase-like"/>
    <property type="match status" value="1"/>
</dbReference>
<evidence type="ECO:0000256" key="2">
    <source>
        <dbReference type="ARBA" id="ARBA00022723"/>
    </source>
</evidence>
<dbReference type="PROSITE" id="PS51471">
    <property type="entry name" value="FE2OG_OXY"/>
    <property type="match status" value="1"/>
</dbReference>
<accession>D8SV66</accession>
<dbReference type="Pfam" id="PF14226">
    <property type="entry name" value="DIOX_N"/>
    <property type="match status" value="1"/>
</dbReference>
<name>D8SV66_SELML</name>
<protein>
    <recommendedName>
        <fullName evidence="5">Fe2OG dioxygenase domain-containing protein</fullName>
    </recommendedName>
</protein>
<sequence length="302" mass="34587">MLELPSIDLSSSTTIVAAQIRKAHDKFGFVRLVNHGVPVELLQRVLDHQKEFFAQDLDYKSKFLADSGYRKEGFNPSPSNVGIKIKREHLYLFLRPLSRRDPRKWPDSHKDLVEELGVCTTKVYEKLIVALSMALDLDPLYLRDTLCQGELKQTFCTFSYPNNEKEEEREEIYGIPEHTDIGTLVLLFADGVPSLQVLLEGDGKWHTVKPLPGSFIVSFGEIMEVMSNGIYRATTHRVILDKCKPRCSCAITFEPSEKAQIGPASSLLDKSRHSRVCYRRFVYGERYKEYEDGKFLKEFAKS</sequence>
<dbReference type="Gene3D" id="2.60.120.330">
    <property type="entry name" value="B-lactam Antibiotic, Isopenicillin N Synthase, Chain"/>
    <property type="match status" value="1"/>
</dbReference>
<proteinExistence type="inferred from homology"/>
<keyword evidence="2 4" id="KW-0479">Metal-binding</keyword>